<gene>
    <name evidence="2" type="ORF">EZJ55_17690</name>
</gene>
<evidence type="ECO:0000256" key="1">
    <source>
        <dbReference type="SAM" id="MobiDB-lite"/>
    </source>
</evidence>
<sequence length="117" mass="13311">MIDEFALFQLVFSSQEIGDRRLFYLFSPHPTPHTPHPFGPRRETSDVRRDFGRSASSVEPRELSSSTSSLTRTLGRTLSSRPKPTPYTPHPTPSFKSDPFSSLELCDRSRLLAILYL</sequence>
<name>A0A5J5LX58_MICAE</name>
<reference evidence="3" key="1">
    <citation type="submission" date="2019-04" db="EMBL/GenBank/DDBJ databases">
        <title>Microviridin 1777: A Toxic Chymotrypsin Inhibitor Discovered by a Metabologenomic Approach.</title>
        <authorList>
            <person name="Sieber S."/>
            <person name="Grendelmeier S.M."/>
            <person name="Harris L.A."/>
            <person name="Mitchell D.A."/>
            <person name="Gademann K."/>
        </authorList>
    </citation>
    <scope>NUCLEOTIDE SEQUENCE [LARGE SCALE GENOMIC DNA]</scope>
    <source>
        <strain evidence="3">EAWAG127a</strain>
    </source>
</reference>
<dbReference type="AlphaFoldDB" id="A0A5J5LX58"/>
<proteinExistence type="predicted"/>
<protein>
    <submittedName>
        <fullName evidence="2">Uncharacterized protein</fullName>
    </submittedName>
</protein>
<feature type="region of interest" description="Disordered" evidence="1">
    <location>
        <begin position="30"/>
        <end position="101"/>
    </location>
</feature>
<evidence type="ECO:0000313" key="3">
    <source>
        <dbReference type="Proteomes" id="UP000325636"/>
    </source>
</evidence>
<feature type="compositionally biased region" description="Pro residues" evidence="1">
    <location>
        <begin position="83"/>
        <end position="92"/>
    </location>
</feature>
<evidence type="ECO:0000313" key="2">
    <source>
        <dbReference type="EMBL" id="KAB0242110.1"/>
    </source>
</evidence>
<comment type="caution">
    <text evidence="2">The sequence shown here is derived from an EMBL/GenBank/DDBJ whole genome shotgun (WGS) entry which is preliminary data.</text>
</comment>
<feature type="compositionally biased region" description="Basic and acidic residues" evidence="1">
    <location>
        <begin position="40"/>
        <end position="52"/>
    </location>
</feature>
<accession>A0A5J5LX58</accession>
<dbReference type="EMBL" id="SRLN01000012">
    <property type="protein sequence ID" value="KAB0242110.1"/>
    <property type="molecule type" value="Genomic_DNA"/>
</dbReference>
<organism evidence="2 3">
    <name type="scientific">Microcystis aeruginosa EAWAG127a</name>
    <dbReference type="NCBI Taxonomy" id="2529855"/>
    <lineage>
        <taxon>Bacteria</taxon>
        <taxon>Bacillati</taxon>
        <taxon>Cyanobacteriota</taxon>
        <taxon>Cyanophyceae</taxon>
        <taxon>Oscillatoriophycideae</taxon>
        <taxon>Chroococcales</taxon>
        <taxon>Microcystaceae</taxon>
        <taxon>Microcystis</taxon>
    </lineage>
</organism>
<dbReference type="Proteomes" id="UP000325636">
    <property type="component" value="Unassembled WGS sequence"/>
</dbReference>
<feature type="compositionally biased region" description="Low complexity" evidence="1">
    <location>
        <begin position="54"/>
        <end position="82"/>
    </location>
</feature>